<dbReference type="CDD" id="cd17324">
    <property type="entry name" value="MFS_NepI_like"/>
    <property type="match status" value="1"/>
</dbReference>
<evidence type="ECO:0000256" key="1">
    <source>
        <dbReference type="ARBA" id="ARBA00004141"/>
    </source>
</evidence>
<feature type="transmembrane region" description="Helical" evidence="3">
    <location>
        <begin position="20"/>
        <end position="42"/>
    </location>
</feature>
<dbReference type="AlphaFoldDB" id="A0A6A6P262"/>
<keyword evidence="3" id="KW-0472">Membrane</keyword>
<organism evidence="4 5">
    <name type="scientific">Lineolata rhizophorae</name>
    <dbReference type="NCBI Taxonomy" id="578093"/>
    <lineage>
        <taxon>Eukaryota</taxon>
        <taxon>Fungi</taxon>
        <taxon>Dikarya</taxon>
        <taxon>Ascomycota</taxon>
        <taxon>Pezizomycotina</taxon>
        <taxon>Dothideomycetes</taxon>
        <taxon>Dothideomycetes incertae sedis</taxon>
        <taxon>Lineolatales</taxon>
        <taxon>Lineolataceae</taxon>
        <taxon>Lineolata</taxon>
    </lineage>
</organism>
<gene>
    <name evidence="4" type="ORF">BDY21DRAFT_343036</name>
</gene>
<dbReference type="PANTHER" id="PTHR42910">
    <property type="entry name" value="TRANSPORTER SCO4007-RELATED"/>
    <property type="match status" value="1"/>
</dbReference>
<feature type="transmembrane region" description="Helical" evidence="3">
    <location>
        <begin position="176"/>
        <end position="199"/>
    </location>
</feature>
<evidence type="ECO:0000313" key="4">
    <source>
        <dbReference type="EMBL" id="KAF2457878.1"/>
    </source>
</evidence>
<dbReference type="PANTHER" id="PTHR42910:SF1">
    <property type="entry name" value="MAJOR FACILITATOR SUPERFAMILY (MFS) PROFILE DOMAIN-CONTAINING PROTEIN"/>
    <property type="match status" value="1"/>
</dbReference>
<name>A0A6A6P262_9PEZI</name>
<comment type="subcellular location">
    <subcellularLocation>
        <location evidence="1">Membrane</location>
        <topology evidence="1">Multi-pass membrane protein</topology>
    </subcellularLocation>
</comment>
<keyword evidence="3" id="KW-1133">Transmembrane helix</keyword>
<keyword evidence="3" id="KW-0812">Transmembrane</keyword>
<dbReference type="OrthoDB" id="2105912at2759"/>
<dbReference type="EMBL" id="MU001679">
    <property type="protein sequence ID" value="KAF2457878.1"/>
    <property type="molecule type" value="Genomic_DNA"/>
</dbReference>
<feature type="region of interest" description="Disordered" evidence="2">
    <location>
        <begin position="351"/>
        <end position="440"/>
    </location>
</feature>
<reference evidence="4" key="1">
    <citation type="journal article" date="2020" name="Stud. Mycol.">
        <title>101 Dothideomycetes genomes: a test case for predicting lifestyles and emergence of pathogens.</title>
        <authorList>
            <person name="Haridas S."/>
            <person name="Albert R."/>
            <person name="Binder M."/>
            <person name="Bloem J."/>
            <person name="Labutti K."/>
            <person name="Salamov A."/>
            <person name="Andreopoulos B."/>
            <person name="Baker S."/>
            <person name="Barry K."/>
            <person name="Bills G."/>
            <person name="Bluhm B."/>
            <person name="Cannon C."/>
            <person name="Castanera R."/>
            <person name="Culley D."/>
            <person name="Daum C."/>
            <person name="Ezra D."/>
            <person name="Gonzalez J."/>
            <person name="Henrissat B."/>
            <person name="Kuo A."/>
            <person name="Liang C."/>
            <person name="Lipzen A."/>
            <person name="Lutzoni F."/>
            <person name="Magnuson J."/>
            <person name="Mondo S."/>
            <person name="Nolan M."/>
            <person name="Ohm R."/>
            <person name="Pangilinan J."/>
            <person name="Park H.-J."/>
            <person name="Ramirez L."/>
            <person name="Alfaro M."/>
            <person name="Sun H."/>
            <person name="Tritt A."/>
            <person name="Yoshinaga Y."/>
            <person name="Zwiers L.-H."/>
            <person name="Turgeon B."/>
            <person name="Goodwin S."/>
            <person name="Spatafora J."/>
            <person name="Crous P."/>
            <person name="Grigoriev I."/>
        </authorList>
    </citation>
    <scope>NUCLEOTIDE SEQUENCE</scope>
    <source>
        <strain evidence="4">ATCC 16933</strain>
    </source>
</reference>
<feature type="compositionally biased region" description="Basic and acidic residues" evidence="2">
    <location>
        <begin position="420"/>
        <end position="440"/>
    </location>
</feature>
<protein>
    <submittedName>
        <fullName evidence="4">Major facilitator superfamily domain-containing protein</fullName>
    </submittedName>
</protein>
<proteinExistence type="predicted"/>
<dbReference type="InterPro" id="IPR036259">
    <property type="entry name" value="MFS_trans_sf"/>
</dbReference>
<dbReference type="GO" id="GO:0016020">
    <property type="term" value="C:membrane"/>
    <property type="evidence" value="ECO:0007669"/>
    <property type="project" value="UniProtKB-SubCell"/>
</dbReference>
<evidence type="ECO:0000256" key="2">
    <source>
        <dbReference type="SAM" id="MobiDB-lite"/>
    </source>
</evidence>
<dbReference type="InterPro" id="IPR011701">
    <property type="entry name" value="MFS"/>
</dbReference>
<feature type="transmembrane region" description="Helical" evidence="3">
    <location>
        <begin position="126"/>
        <end position="143"/>
    </location>
</feature>
<feature type="compositionally biased region" description="Basic and acidic residues" evidence="2">
    <location>
        <begin position="378"/>
        <end position="413"/>
    </location>
</feature>
<accession>A0A6A6P262</accession>
<dbReference type="Pfam" id="PF07690">
    <property type="entry name" value="MFS_1"/>
    <property type="match status" value="1"/>
</dbReference>
<feature type="transmembrane region" description="Helical" evidence="3">
    <location>
        <begin position="206"/>
        <end position="229"/>
    </location>
</feature>
<evidence type="ECO:0000313" key="5">
    <source>
        <dbReference type="Proteomes" id="UP000799766"/>
    </source>
</evidence>
<feature type="transmembrane region" description="Helical" evidence="3">
    <location>
        <begin position="150"/>
        <end position="170"/>
    </location>
</feature>
<keyword evidence="5" id="KW-1185">Reference proteome</keyword>
<feature type="transmembrane region" description="Helical" evidence="3">
    <location>
        <begin position="94"/>
        <end position="114"/>
    </location>
</feature>
<dbReference type="SUPFAM" id="SSF103473">
    <property type="entry name" value="MFS general substrate transporter"/>
    <property type="match status" value="1"/>
</dbReference>
<dbReference type="Gene3D" id="1.20.1250.20">
    <property type="entry name" value="MFS general substrate transporter like domains"/>
    <property type="match status" value="1"/>
</dbReference>
<dbReference type="GO" id="GO:0022857">
    <property type="term" value="F:transmembrane transporter activity"/>
    <property type="evidence" value="ECO:0007669"/>
    <property type="project" value="InterPro"/>
</dbReference>
<feature type="compositionally biased region" description="Basic and acidic residues" evidence="2">
    <location>
        <begin position="353"/>
        <end position="368"/>
    </location>
</feature>
<sequence length="440" mass="47867">MKSHNRHLKRTVLSNHAIRIGLCVTNNLAAFTAISCIVSITTVTPQLMLPLVGDLAPPHRRASAMSIVVSGFMLGILVARVLSGTLTNFTSWRAIYWFAFGMQTLILALLWLFMPDYPSANPAGLNYFRMLYSILQMLVRHAVLVQACLVSFFTSCTFTSFWTTLTFLLAGAPYHYSSLVIGLFALIGIAAMLCAPLYARLVIDRFVPLFSVIVCESVILLGICLGTYLGSFTVAGPILQAFLLDFGLQGAQTANRSNIYSVEPRGRNRVNTAFMVATFGGQLTGTAVGNHVYARAGWIGSGSASVGFIGAGLLCCAARGPWETRWVGWRGGWSIIKKDKKTADGKVVVAAGEKQDENWKGEERKDEELPPPPSPPAYDEKAVVEETNAREVDARDGSEKAVDAGLRSAEDSRLQSTESLEIKTAEKSQEELDDGKRGRA</sequence>
<feature type="transmembrane region" description="Helical" evidence="3">
    <location>
        <begin position="62"/>
        <end position="82"/>
    </location>
</feature>
<evidence type="ECO:0000256" key="3">
    <source>
        <dbReference type="SAM" id="Phobius"/>
    </source>
</evidence>
<dbReference type="Proteomes" id="UP000799766">
    <property type="component" value="Unassembled WGS sequence"/>
</dbReference>